<dbReference type="Pfam" id="PF26002">
    <property type="entry name" value="Beta-barrel_AprE"/>
    <property type="match status" value="1"/>
</dbReference>
<accession>A0A1M5INM4</accession>
<feature type="region of interest" description="Disordered" evidence="6">
    <location>
        <begin position="1"/>
        <end position="22"/>
    </location>
</feature>
<feature type="coiled-coil region" evidence="5">
    <location>
        <begin position="187"/>
        <end position="221"/>
    </location>
</feature>
<evidence type="ECO:0000256" key="1">
    <source>
        <dbReference type="ARBA" id="ARBA00004167"/>
    </source>
</evidence>
<protein>
    <submittedName>
        <fullName evidence="9">HlyD family secretion protein</fullName>
    </submittedName>
</protein>
<dbReference type="InterPro" id="IPR058982">
    <property type="entry name" value="Beta-barrel_AprE"/>
</dbReference>
<dbReference type="PANTHER" id="PTHR30386">
    <property type="entry name" value="MEMBRANE FUSION SUBUNIT OF EMRAB-TOLC MULTIDRUG EFFLUX PUMP"/>
    <property type="match status" value="1"/>
</dbReference>
<keyword evidence="10" id="KW-1185">Reference proteome</keyword>
<evidence type="ECO:0000313" key="10">
    <source>
        <dbReference type="Proteomes" id="UP000184041"/>
    </source>
</evidence>
<evidence type="ECO:0000256" key="6">
    <source>
        <dbReference type="SAM" id="MobiDB-lite"/>
    </source>
</evidence>
<dbReference type="EMBL" id="FQUS01000024">
    <property type="protein sequence ID" value="SHG29845.1"/>
    <property type="molecule type" value="Genomic_DNA"/>
</dbReference>
<dbReference type="PRINTS" id="PR01490">
    <property type="entry name" value="RTXTOXIND"/>
</dbReference>
<dbReference type="Proteomes" id="UP000184041">
    <property type="component" value="Unassembled WGS sequence"/>
</dbReference>
<evidence type="ECO:0000256" key="5">
    <source>
        <dbReference type="SAM" id="Coils"/>
    </source>
</evidence>
<organism evidence="9 10">
    <name type="scientific">Fodinibius roseus</name>
    <dbReference type="NCBI Taxonomy" id="1194090"/>
    <lineage>
        <taxon>Bacteria</taxon>
        <taxon>Pseudomonadati</taxon>
        <taxon>Balneolota</taxon>
        <taxon>Balneolia</taxon>
        <taxon>Balneolales</taxon>
        <taxon>Balneolaceae</taxon>
        <taxon>Fodinibius</taxon>
    </lineage>
</organism>
<dbReference type="GO" id="GO:0016020">
    <property type="term" value="C:membrane"/>
    <property type="evidence" value="ECO:0007669"/>
    <property type="project" value="UniProtKB-SubCell"/>
</dbReference>
<dbReference type="STRING" id="1194090.SAMN05443144_12410"/>
<dbReference type="OrthoDB" id="7057889at2"/>
<feature type="transmembrane region" description="Helical" evidence="7">
    <location>
        <begin position="44"/>
        <end position="66"/>
    </location>
</feature>
<evidence type="ECO:0000256" key="3">
    <source>
        <dbReference type="ARBA" id="ARBA00022989"/>
    </source>
</evidence>
<evidence type="ECO:0000313" key="9">
    <source>
        <dbReference type="EMBL" id="SHG29845.1"/>
    </source>
</evidence>
<keyword evidence="3 7" id="KW-1133">Transmembrane helix</keyword>
<keyword evidence="2 7" id="KW-0812">Transmembrane</keyword>
<comment type="subcellular location">
    <subcellularLocation>
        <location evidence="1">Membrane</location>
        <topology evidence="1">Single-pass membrane protein</topology>
    </subcellularLocation>
</comment>
<feature type="compositionally biased region" description="Polar residues" evidence="6">
    <location>
        <begin position="1"/>
        <end position="13"/>
    </location>
</feature>
<sequence length="446" mass="51434">MEELTINNPSTNGDPEASEHTDWSELDVRSAEVQEIIGRPPHWLVRWGITAFFGVLMLVLLSAWAIKYPEAINAPIRVTAIDAPKTLESKINGKLVRLLIENDRHVEEGEVLAWLESTASHRQIMELSAQVNSMRTWLIDGQLHQFRAVHLDGYSDLGELQNDFQSFEQTWREFVSYLPGGFYHQKQDILEQEMEYTRQLLERLREQKQIQEEDYQLAQQEYNRQKTLADKGLAAPAEMAKVESNLLGRRLPLQQTESAIISNKADQTAKQQQLMELEKQIAEQQAIFLQALNTLKSTIEEWKEQYLLEAPVSGQIIYAGILQENQTLRTGQEIFYIQPENTQFFGEMTVSQNSFGKIREDQRVLIRFSGYPHQEFGSVPGRIDYLSSIPVRDSVFFAKVRFPEGFSTNYGRELTPTDGMRGQAEIITQDMRLLERVYNNIMSQLK</sequence>
<feature type="domain" description="AprE-like beta-barrel" evidence="8">
    <location>
        <begin position="347"/>
        <end position="428"/>
    </location>
</feature>
<gene>
    <name evidence="9" type="ORF">SAMN05443144_12410</name>
</gene>
<evidence type="ECO:0000256" key="4">
    <source>
        <dbReference type="ARBA" id="ARBA00023136"/>
    </source>
</evidence>
<name>A0A1M5INM4_9BACT</name>
<keyword evidence="5" id="KW-0175">Coiled coil</keyword>
<proteinExistence type="predicted"/>
<evidence type="ECO:0000259" key="8">
    <source>
        <dbReference type="Pfam" id="PF26002"/>
    </source>
</evidence>
<dbReference type="RefSeq" id="WP_073067506.1">
    <property type="nucleotide sequence ID" value="NZ_FQUS01000024.1"/>
</dbReference>
<reference evidence="9 10" key="1">
    <citation type="submission" date="2016-11" db="EMBL/GenBank/DDBJ databases">
        <authorList>
            <person name="Jaros S."/>
            <person name="Januszkiewicz K."/>
            <person name="Wedrychowicz H."/>
        </authorList>
    </citation>
    <scope>NUCLEOTIDE SEQUENCE [LARGE SCALE GENOMIC DNA]</scope>
    <source>
        <strain evidence="9 10">DSM 21986</strain>
    </source>
</reference>
<keyword evidence="4 7" id="KW-0472">Membrane</keyword>
<evidence type="ECO:0000256" key="7">
    <source>
        <dbReference type="SAM" id="Phobius"/>
    </source>
</evidence>
<evidence type="ECO:0000256" key="2">
    <source>
        <dbReference type="ARBA" id="ARBA00022692"/>
    </source>
</evidence>
<dbReference type="PANTHER" id="PTHR30386:SF26">
    <property type="entry name" value="TRANSPORT PROTEIN COMB"/>
    <property type="match status" value="1"/>
</dbReference>
<dbReference type="InterPro" id="IPR050739">
    <property type="entry name" value="MFP"/>
</dbReference>
<dbReference type="AlphaFoldDB" id="A0A1M5INM4"/>